<organism evidence="2 3">
    <name type="scientific">Vibrio echinoideorum</name>
    <dbReference type="NCBI Taxonomy" id="2100116"/>
    <lineage>
        <taxon>Bacteria</taxon>
        <taxon>Pseudomonadati</taxon>
        <taxon>Pseudomonadota</taxon>
        <taxon>Gammaproteobacteria</taxon>
        <taxon>Vibrionales</taxon>
        <taxon>Vibrionaceae</taxon>
        <taxon>Vibrio</taxon>
    </lineage>
</organism>
<dbReference type="InterPro" id="IPR010869">
    <property type="entry name" value="DUF1501"/>
</dbReference>
<evidence type="ECO:0000256" key="1">
    <source>
        <dbReference type="SAM" id="MobiDB-lite"/>
    </source>
</evidence>
<reference evidence="2 3" key="1">
    <citation type="submission" date="2024-02" db="EMBL/GenBank/DDBJ databases">
        <title>Bacteria isolated from the canopy kelp, Nereocystis luetkeana.</title>
        <authorList>
            <person name="Pfister C.A."/>
            <person name="Younker I.T."/>
            <person name="Light S.H."/>
        </authorList>
    </citation>
    <scope>NUCLEOTIDE SEQUENCE [LARGE SCALE GENOMIC DNA]</scope>
    <source>
        <strain evidence="2 3">TI.1.15</strain>
    </source>
</reference>
<dbReference type="PANTHER" id="PTHR43737">
    <property type="entry name" value="BLL7424 PROTEIN"/>
    <property type="match status" value="1"/>
</dbReference>
<dbReference type="EMBL" id="JBANDX010000025">
    <property type="protein sequence ID" value="MEL0610862.1"/>
    <property type="molecule type" value="Genomic_DNA"/>
</dbReference>
<dbReference type="RefSeq" id="WP_341636020.1">
    <property type="nucleotide sequence ID" value="NZ_JBANDX010000025.1"/>
</dbReference>
<dbReference type="Proteomes" id="UP001377160">
    <property type="component" value="Unassembled WGS sequence"/>
</dbReference>
<protein>
    <submittedName>
        <fullName evidence="2">DUF1501 domain-containing protein</fullName>
    </submittedName>
</protein>
<dbReference type="Pfam" id="PF07394">
    <property type="entry name" value="DUF1501"/>
    <property type="match status" value="1"/>
</dbReference>
<sequence length="409" mass="44649">MKKTNGAQNIKSQSHEPHNHGLQSINRRQFMGIAAATGMSAMLPFPSFAKTRSDNIFIWISLRGAMDGLNVVVPHADPDYAGLRPNIGLKPNQLLKLDSFFGLHPSLKQCHQWYESNELSFVHACSTAYRERSHFDGQKILENGTSDPFNTEGWLNRLLSLSSEKYDGIAIDSGLPLIMQGESTVASWYPNRLKTRDKQTELLEELFQSDQMLSANFESVMKIDALVGDQGVGKQFKSLMGKTGDILSADNGPNIAALELGGWDTHANQGSVNGRLSNQLKTLDAGLAALKDSLGSLWNNTVVIAASEFGRTVRENGTKGTDHGTGNVMLVAGGAMANKVSKMSSSGGRVIANWPGLSQQNLYQGRDLKPTIDMRGVIKGVLNQHLSINNEQLEEIFPDGDLVKPLQMI</sequence>
<dbReference type="InterPro" id="IPR006311">
    <property type="entry name" value="TAT_signal"/>
</dbReference>
<proteinExistence type="predicted"/>
<feature type="region of interest" description="Disordered" evidence="1">
    <location>
        <begin position="1"/>
        <end position="21"/>
    </location>
</feature>
<feature type="compositionally biased region" description="Polar residues" evidence="1">
    <location>
        <begin position="1"/>
        <end position="12"/>
    </location>
</feature>
<keyword evidence="3" id="KW-1185">Reference proteome</keyword>
<accession>A0ABU9G075</accession>
<comment type="caution">
    <text evidence="2">The sequence shown here is derived from an EMBL/GenBank/DDBJ whole genome shotgun (WGS) entry which is preliminary data.</text>
</comment>
<name>A0ABU9G075_9VIBR</name>
<gene>
    <name evidence="2" type="ORF">V8Z71_21300</name>
</gene>
<evidence type="ECO:0000313" key="2">
    <source>
        <dbReference type="EMBL" id="MEL0610862.1"/>
    </source>
</evidence>
<dbReference type="PANTHER" id="PTHR43737:SF1">
    <property type="entry name" value="DUF1501 DOMAIN-CONTAINING PROTEIN"/>
    <property type="match status" value="1"/>
</dbReference>
<evidence type="ECO:0000313" key="3">
    <source>
        <dbReference type="Proteomes" id="UP001377160"/>
    </source>
</evidence>
<dbReference type="PROSITE" id="PS51318">
    <property type="entry name" value="TAT"/>
    <property type="match status" value="1"/>
</dbReference>